<dbReference type="AlphaFoldDB" id="A0AAD4CYP0"/>
<evidence type="ECO:0000256" key="1">
    <source>
        <dbReference type="SAM" id="SignalP"/>
    </source>
</evidence>
<feature type="signal peptide" evidence="1">
    <location>
        <begin position="1"/>
        <end position="22"/>
    </location>
</feature>
<name>A0AAD4CYP0_ASPNN</name>
<dbReference type="Proteomes" id="UP001194746">
    <property type="component" value="Unassembled WGS sequence"/>
</dbReference>
<protein>
    <submittedName>
        <fullName evidence="2">Uncharacterized protein</fullName>
    </submittedName>
</protein>
<proteinExistence type="predicted"/>
<comment type="caution">
    <text evidence="2">The sequence shown here is derived from an EMBL/GenBank/DDBJ whole genome shotgun (WGS) entry which is preliminary data.</text>
</comment>
<organism evidence="2 3">
    <name type="scientific">Aspergillus nanangensis</name>
    <dbReference type="NCBI Taxonomy" id="2582783"/>
    <lineage>
        <taxon>Eukaryota</taxon>
        <taxon>Fungi</taxon>
        <taxon>Dikarya</taxon>
        <taxon>Ascomycota</taxon>
        <taxon>Pezizomycotina</taxon>
        <taxon>Eurotiomycetes</taxon>
        <taxon>Eurotiomycetidae</taxon>
        <taxon>Eurotiales</taxon>
        <taxon>Aspergillaceae</taxon>
        <taxon>Aspergillus</taxon>
        <taxon>Aspergillus subgen. Circumdati</taxon>
    </lineage>
</organism>
<keyword evidence="3" id="KW-1185">Reference proteome</keyword>
<feature type="chain" id="PRO_5042264223" evidence="1">
    <location>
        <begin position="23"/>
        <end position="484"/>
    </location>
</feature>
<keyword evidence="1" id="KW-0732">Signal</keyword>
<dbReference type="EMBL" id="VCAU01000001">
    <property type="protein sequence ID" value="KAF9895155.1"/>
    <property type="molecule type" value="Genomic_DNA"/>
</dbReference>
<sequence length="484" mass="55641">MLPSITCWLIAGVLIFLPGTEAQLLWGLQQPIGIDFSPELITAAYAHTFSNITILAQLRPRDNEPYLRHMVQLRQEFGRDRKLAELYDTKFRHLVRKAWENLRGPLLSRAAAHLTLLENPAVQSSWVFFQDFWGHVTRSQFLYEVRSTARYLLGWTYSLFTFEEDSAEILTLDNLRDDFVGILIRLREQALQNHNIDIQDAFFAVPEYFNATLHVTVLDASDQVGIRSIQNPITRSQASVVDASIEKRSLPEMWCLILDLCAFYLDLRAVYTGHRSGIKDGHLPMDPWRADTIDMRLTDRLVQHSEALQFQLSIEAKKEDLWPRVKRARYLIRNEIDNEDTPPAGDDVYHHDEYPLDLEGWGYQEFSKAEAMLSWGDVQAAEDGYVTSLGDNIRTYLVSLRRFNDNEPENTVPLKIDKVVLLTAGTDGPLLRRAVQHAIGNDVEIVGGTRREFSLAAEGAARIALVRRERQEFYERKMKAHDEL</sequence>
<gene>
    <name evidence="2" type="ORF">FE257_000057</name>
</gene>
<reference evidence="2" key="1">
    <citation type="journal article" date="2019" name="Beilstein J. Org. Chem.">
        <title>Nanangenines: drimane sesquiterpenoids as the dominant metabolite cohort of a novel Australian fungus, Aspergillus nanangensis.</title>
        <authorList>
            <person name="Lacey H.J."/>
            <person name="Gilchrist C.L.M."/>
            <person name="Crombie A."/>
            <person name="Kalaitzis J.A."/>
            <person name="Vuong D."/>
            <person name="Rutledge P.J."/>
            <person name="Turner P."/>
            <person name="Pitt J.I."/>
            <person name="Lacey E."/>
            <person name="Chooi Y.H."/>
            <person name="Piggott A.M."/>
        </authorList>
    </citation>
    <scope>NUCLEOTIDE SEQUENCE</scope>
    <source>
        <strain evidence="2">MST-FP2251</strain>
    </source>
</reference>
<evidence type="ECO:0000313" key="3">
    <source>
        <dbReference type="Proteomes" id="UP001194746"/>
    </source>
</evidence>
<reference evidence="2" key="2">
    <citation type="submission" date="2020-02" db="EMBL/GenBank/DDBJ databases">
        <authorList>
            <person name="Gilchrist C.L.M."/>
            <person name="Chooi Y.-H."/>
        </authorList>
    </citation>
    <scope>NUCLEOTIDE SEQUENCE</scope>
    <source>
        <strain evidence="2">MST-FP2251</strain>
    </source>
</reference>
<accession>A0AAD4CYP0</accession>
<evidence type="ECO:0000313" key="2">
    <source>
        <dbReference type="EMBL" id="KAF9895155.1"/>
    </source>
</evidence>